<dbReference type="Proteomes" id="UP000265520">
    <property type="component" value="Unassembled WGS sequence"/>
</dbReference>
<accession>A0A392PPN0</accession>
<name>A0A392PPN0_9FABA</name>
<dbReference type="PANTHER" id="PTHR36320">
    <property type="entry name" value="OS04G0611300 PROTEIN"/>
    <property type="match status" value="1"/>
</dbReference>
<evidence type="ECO:0000313" key="2">
    <source>
        <dbReference type="Proteomes" id="UP000265520"/>
    </source>
</evidence>
<protein>
    <submittedName>
        <fullName evidence="1">Uncharacterized protein</fullName>
    </submittedName>
</protein>
<reference evidence="1 2" key="1">
    <citation type="journal article" date="2018" name="Front. Plant Sci.">
        <title>Red Clover (Trifolium pratense) and Zigzag Clover (T. medium) - A Picture of Genomic Similarities and Differences.</title>
        <authorList>
            <person name="Dluhosova J."/>
            <person name="Istvanek J."/>
            <person name="Nedelnik J."/>
            <person name="Repkova J."/>
        </authorList>
    </citation>
    <scope>NUCLEOTIDE SEQUENCE [LARGE SCALE GENOMIC DNA]</scope>
    <source>
        <strain evidence="2">cv. 10/8</strain>
        <tissue evidence="1">Leaf</tissue>
    </source>
</reference>
<comment type="caution">
    <text evidence="1">The sequence shown here is derived from an EMBL/GenBank/DDBJ whole genome shotgun (WGS) entry which is preliminary data.</text>
</comment>
<evidence type="ECO:0000313" key="1">
    <source>
        <dbReference type="EMBL" id="MCI14048.1"/>
    </source>
</evidence>
<organism evidence="1 2">
    <name type="scientific">Trifolium medium</name>
    <dbReference type="NCBI Taxonomy" id="97028"/>
    <lineage>
        <taxon>Eukaryota</taxon>
        <taxon>Viridiplantae</taxon>
        <taxon>Streptophyta</taxon>
        <taxon>Embryophyta</taxon>
        <taxon>Tracheophyta</taxon>
        <taxon>Spermatophyta</taxon>
        <taxon>Magnoliopsida</taxon>
        <taxon>eudicotyledons</taxon>
        <taxon>Gunneridae</taxon>
        <taxon>Pentapetalae</taxon>
        <taxon>rosids</taxon>
        <taxon>fabids</taxon>
        <taxon>Fabales</taxon>
        <taxon>Fabaceae</taxon>
        <taxon>Papilionoideae</taxon>
        <taxon>50 kb inversion clade</taxon>
        <taxon>NPAAA clade</taxon>
        <taxon>Hologalegina</taxon>
        <taxon>IRL clade</taxon>
        <taxon>Trifolieae</taxon>
        <taxon>Trifolium</taxon>
    </lineage>
</organism>
<dbReference type="PANTHER" id="PTHR36320:SF1">
    <property type="entry name" value="OS04G0611300 PROTEIN"/>
    <property type="match status" value="1"/>
</dbReference>
<proteinExistence type="predicted"/>
<sequence>MRSKREKRLRAIRREIVEPYYEKKEEAKLAAQEAALAAPKLQVPVPPKTDMEVSTFAINNNSMALLMNTMVLFWSLGGESFERKKNRRMKWKEWRDLGGGGHLWVYVSS</sequence>
<dbReference type="EMBL" id="LXQA010090725">
    <property type="protein sequence ID" value="MCI14048.1"/>
    <property type="molecule type" value="Genomic_DNA"/>
</dbReference>
<keyword evidence="2" id="KW-1185">Reference proteome</keyword>
<dbReference type="AlphaFoldDB" id="A0A392PPN0"/>